<dbReference type="EMBL" id="QZFV01000054">
    <property type="protein sequence ID" value="RJQ89669.1"/>
    <property type="molecule type" value="Genomic_DNA"/>
</dbReference>
<proteinExistence type="predicted"/>
<evidence type="ECO:0000256" key="1">
    <source>
        <dbReference type="SAM" id="MobiDB-lite"/>
    </source>
</evidence>
<evidence type="ECO:0000313" key="3">
    <source>
        <dbReference type="EMBL" id="RJQ89669.1"/>
    </source>
</evidence>
<gene>
    <name evidence="3" type="ORF">D5S19_04275</name>
</gene>
<dbReference type="PANTHER" id="PTHR41913:SF1">
    <property type="entry name" value="DUF1684 DOMAIN-CONTAINING PROTEIN"/>
    <property type="match status" value="1"/>
</dbReference>
<comment type="caution">
    <text evidence="3">The sequence shown here is derived from an EMBL/GenBank/DDBJ whole genome shotgun (WGS) entry which is preliminary data.</text>
</comment>
<feature type="domain" description="Methyltransferase" evidence="2">
    <location>
        <begin position="71"/>
        <end position="167"/>
    </location>
</feature>
<accession>A0A419I9T3</accession>
<organism evidence="3 4">
    <name type="scientific">Amycolatopsis panacis</name>
    <dbReference type="NCBI Taxonomy" id="2340917"/>
    <lineage>
        <taxon>Bacteria</taxon>
        <taxon>Bacillati</taxon>
        <taxon>Actinomycetota</taxon>
        <taxon>Actinomycetes</taxon>
        <taxon>Pseudonocardiales</taxon>
        <taxon>Pseudonocardiaceae</taxon>
        <taxon>Amycolatopsis</taxon>
    </lineage>
</organism>
<reference evidence="3 4" key="1">
    <citation type="submission" date="2018-09" db="EMBL/GenBank/DDBJ databases">
        <title>YIM PH 21725 draft genome.</title>
        <authorList>
            <person name="Miao C."/>
        </authorList>
    </citation>
    <scope>NUCLEOTIDE SEQUENCE [LARGE SCALE GENOMIC DNA]</scope>
    <source>
        <strain evidence="4">YIM PH21725</strain>
    </source>
</reference>
<protein>
    <submittedName>
        <fullName evidence="3">DUF1684 domain-containing protein</fullName>
    </submittedName>
</protein>
<name>A0A419I9T3_9PSEU</name>
<dbReference type="RefSeq" id="WP_120022016.1">
    <property type="nucleotide sequence ID" value="NZ_QZFV01000054.1"/>
</dbReference>
<dbReference type="CDD" id="cd02440">
    <property type="entry name" value="AdoMet_MTases"/>
    <property type="match status" value="1"/>
</dbReference>
<dbReference type="Pfam" id="PF07920">
    <property type="entry name" value="DUF1684"/>
    <property type="match status" value="1"/>
</dbReference>
<keyword evidence="4" id="KW-1185">Reference proteome</keyword>
<dbReference type="InterPro" id="IPR012467">
    <property type="entry name" value="DUF1684"/>
</dbReference>
<dbReference type="OrthoDB" id="3382693at2"/>
<dbReference type="Proteomes" id="UP000285112">
    <property type="component" value="Unassembled WGS sequence"/>
</dbReference>
<dbReference type="Pfam" id="PF13649">
    <property type="entry name" value="Methyltransf_25"/>
    <property type="match status" value="1"/>
</dbReference>
<evidence type="ECO:0000313" key="4">
    <source>
        <dbReference type="Proteomes" id="UP000285112"/>
    </source>
</evidence>
<dbReference type="InterPro" id="IPR041698">
    <property type="entry name" value="Methyltransf_25"/>
</dbReference>
<feature type="compositionally biased region" description="Basic and acidic residues" evidence="1">
    <location>
        <begin position="1"/>
        <end position="10"/>
    </location>
</feature>
<sequence length="562" mass="60045">MTHIAHDRAGGQDAAEDAVHQHAADQPSAHQHAAHQPGSHADLLDLDAEVLADHTASITAWLPVDAAPRRIVDLGAGTGAGTFALLARFPEAHVTAVDASAEHLQRLREKAREQGVADRVRTVQADLDAEWPDLGRPQMIWASASLHHLAAPEQALRQAHDLLTPGGLLVVVELSGFPRFLPADAPESRPGLEERCHQAGEHQHSGHLTHRGADWGPMLTSAGFTIEGDRTITVNVEGARSEAVGRYALNSLQRMRSTVAEHLPAEDLAALDELLDTDGPGSLLRRSDLSVRTERQVWAARRPAPAEYTQWREARWEEVAGPNGKVKIVAKAFVTGRDPQTFEGIPGEWATTETGALTVSAGAGDGVKVGGVAVEGTAEVPSGTPLEFPGGQAGFAGGADGNYGLIVTDEAALVRSGITGIERYPYDPAWVFQGEYREAPEGRRIEVPRLTVPRSPGTFSAPVDLAITVNGIEYVLTVIEEVPGQAQVIFTDLTNGDGTPDIGRWLVLPMGAPGTTLTVDFNRVTLSHHHLAPPVFTCPLAPDGNHLPIRIEAGERALVRDR</sequence>
<evidence type="ECO:0000259" key="2">
    <source>
        <dbReference type="Pfam" id="PF13649"/>
    </source>
</evidence>
<dbReference type="Gene3D" id="3.40.50.150">
    <property type="entry name" value="Vaccinia Virus protein VP39"/>
    <property type="match status" value="1"/>
</dbReference>
<dbReference type="SUPFAM" id="SSF53335">
    <property type="entry name" value="S-adenosyl-L-methionine-dependent methyltransferases"/>
    <property type="match status" value="1"/>
</dbReference>
<feature type="region of interest" description="Disordered" evidence="1">
    <location>
        <begin position="1"/>
        <end position="38"/>
    </location>
</feature>
<dbReference type="PANTHER" id="PTHR41913">
    <property type="entry name" value="DUF1684 DOMAIN-CONTAINING PROTEIN"/>
    <property type="match status" value="1"/>
</dbReference>
<dbReference type="InterPro" id="IPR029063">
    <property type="entry name" value="SAM-dependent_MTases_sf"/>
</dbReference>
<dbReference type="AlphaFoldDB" id="A0A419I9T3"/>